<protein>
    <submittedName>
        <fullName evidence="1">Uncharacterized protein</fullName>
    </submittedName>
</protein>
<organism evidence="1 2">
    <name type="scientific">Trichinella spiralis</name>
    <name type="common">Trichina worm</name>
    <dbReference type="NCBI Taxonomy" id="6334"/>
    <lineage>
        <taxon>Eukaryota</taxon>
        <taxon>Metazoa</taxon>
        <taxon>Ecdysozoa</taxon>
        <taxon>Nematoda</taxon>
        <taxon>Enoplea</taxon>
        <taxon>Dorylaimia</taxon>
        <taxon>Trichinellida</taxon>
        <taxon>Trichinellidae</taxon>
        <taxon>Trichinella</taxon>
    </lineage>
</organism>
<reference evidence="1 2" key="1">
    <citation type="submission" date="2015-01" db="EMBL/GenBank/DDBJ databases">
        <title>Evolution of Trichinella species and genotypes.</title>
        <authorList>
            <person name="Korhonen P.K."/>
            <person name="Edoardo P."/>
            <person name="Giuseppe L.R."/>
            <person name="Gasser R.B."/>
        </authorList>
    </citation>
    <scope>NUCLEOTIDE SEQUENCE [LARGE SCALE GENOMIC DNA]</scope>
    <source>
        <strain evidence="1">ISS3</strain>
    </source>
</reference>
<dbReference type="Proteomes" id="UP000054776">
    <property type="component" value="Unassembled WGS sequence"/>
</dbReference>
<dbReference type="InterPro" id="IPR005312">
    <property type="entry name" value="DUF1759"/>
</dbReference>
<sequence length="219" mass="25066">MKIKTIKRRQQSEQQRMRETILQVLDQLETDSSEVAIKNALQPAVKPALIEKLVPQSQLGKLQHVPLPKFDGDILQFKLFWDQFEVSVDRQEDLVVITKILHLWSCLSGAVLKAIEGITVCAENYPEVVRTFHNRLHRVPEVVESHGLKECSENGAVDLTRLHDDLNRHFLELRALGNEVDVNVSGFHALLLIIKRKLPPDTLEAWRSFAQNLTNEQIT</sequence>
<dbReference type="InParanoid" id="A0A0V1ASK0"/>
<comment type="caution">
    <text evidence="1">The sequence shown here is derived from an EMBL/GenBank/DDBJ whole genome shotgun (WGS) entry which is preliminary data.</text>
</comment>
<proteinExistence type="predicted"/>
<dbReference type="Pfam" id="PF03564">
    <property type="entry name" value="DUF1759"/>
    <property type="match status" value="1"/>
</dbReference>
<gene>
    <name evidence="1" type="ORF">T01_1508</name>
</gene>
<keyword evidence="2" id="KW-1185">Reference proteome</keyword>
<dbReference type="EMBL" id="JYDH01000238">
    <property type="protein sequence ID" value="KRY27743.1"/>
    <property type="molecule type" value="Genomic_DNA"/>
</dbReference>
<dbReference type="AlphaFoldDB" id="A0A0V1ASK0"/>
<name>A0A0V1ASK0_TRISP</name>
<accession>A0A0V1ASK0</accession>
<dbReference type="OrthoDB" id="7444419at2759"/>
<evidence type="ECO:0000313" key="1">
    <source>
        <dbReference type="EMBL" id="KRY27743.1"/>
    </source>
</evidence>
<evidence type="ECO:0000313" key="2">
    <source>
        <dbReference type="Proteomes" id="UP000054776"/>
    </source>
</evidence>